<dbReference type="InterPro" id="IPR037448">
    <property type="entry name" value="Zig-8"/>
</dbReference>
<feature type="signal peptide" evidence="1">
    <location>
        <begin position="1"/>
        <end position="23"/>
    </location>
</feature>
<organism evidence="3 4">
    <name type="scientific">Acrobeloides nanus</name>
    <dbReference type="NCBI Taxonomy" id="290746"/>
    <lineage>
        <taxon>Eukaryota</taxon>
        <taxon>Metazoa</taxon>
        <taxon>Ecdysozoa</taxon>
        <taxon>Nematoda</taxon>
        <taxon>Chromadorea</taxon>
        <taxon>Rhabditida</taxon>
        <taxon>Tylenchina</taxon>
        <taxon>Cephalobomorpha</taxon>
        <taxon>Cephaloboidea</taxon>
        <taxon>Cephalobidae</taxon>
        <taxon>Acrobeloides</taxon>
    </lineage>
</organism>
<accession>A0A914EPV1</accession>
<dbReference type="CDD" id="cd00096">
    <property type="entry name" value="Ig"/>
    <property type="match status" value="1"/>
</dbReference>
<dbReference type="InterPro" id="IPR036179">
    <property type="entry name" value="Ig-like_dom_sf"/>
</dbReference>
<protein>
    <submittedName>
        <fullName evidence="4">Ig-like domain-containing protein</fullName>
    </submittedName>
</protein>
<feature type="domain" description="Ig-like" evidence="2">
    <location>
        <begin position="30"/>
        <end position="113"/>
    </location>
</feature>
<sequence length="261" mass="28948">MCDLNKFFIFSSALIVFYGSCWEIRLSPDPNVFSVGQRPAGTPLAIMCIITGVANGQSPGLIWTKSGNGISTTGNVEVKRLDPFTLLIRNSSLEDSGIYVCTASYNEETKTVSVDVNFFEELHFISENGDIENPKESSNFNLSCEVHLTSRNPNELITMWEKGIVALTRHSERSYMFFANNQILQINNYNSSLDDGTYQCKVFDKKTGSIIFKEIKVGNLAKKGKQQFCSNLCSTLCTKLYSKDNNGNGNGTPIISPKRLG</sequence>
<dbReference type="InterPro" id="IPR013098">
    <property type="entry name" value="Ig_I-set"/>
</dbReference>
<keyword evidence="3" id="KW-1185">Reference proteome</keyword>
<name>A0A914EPV1_9BILA</name>
<dbReference type="InterPro" id="IPR013783">
    <property type="entry name" value="Ig-like_fold"/>
</dbReference>
<dbReference type="Gene3D" id="2.60.40.10">
    <property type="entry name" value="Immunoglobulins"/>
    <property type="match status" value="2"/>
</dbReference>
<dbReference type="WBParaSite" id="ACRNAN_scaffold984.g32178.t1">
    <property type="protein sequence ID" value="ACRNAN_scaffold984.g32178.t1"/>
    <property type="gene ID" value="ACRNAN_scaffold984.g32178"/>
</dbReference>
<evidence type="ECO:0000259" key="2">
    <source>
        <dbReference type="PROSITE" id="PS50835"/>
    </source>
</evidence>
<dbReference type="PANTHER" id="PTHR23279">
    <property type="entry name" value="DEFECTIVE PROBOSCIS EXTENSION RESPONSE DPR -RELATED"/>
    <property type="match status" value="1"/>
</dbReference>
<evidence type="ECO:0000313" key="4">
    <source>
        <dbReference type="WBParaSite" id="ACRNAN_scaffold984.g32178.t1"/>
    </source>
</evidence>
<proteinExistence type="predicted"/>
<dbReference type="SUPFAM" id="SSF48726">
    <property type="entry name" value="Immunoglobulin"/>
    <property type="match status" value="2"/>
</dbReference>
<keyword evidence="1" id="KW-0732">Signal</keyword>
<dbReference type="Proteomes" id="UP000887540">
    <property type="component" value="Unplaced"/>
</dbReference>
<evidence type="ECO:0000313" key="3">
    <source>
        <dbReference type="Proteomes" id="UP000887540"/>
    </source>
</evidence>
<reference evidence="4" key="1">
    <citation type="submission" date="2022-11" db="UniProtKB">
        <authorList>
            <consortium name="WormBaseParasite"/>
        </authorList>
    </citation>
    <scope>IDENTIFICATION</scope>
</reference>
<dbReference type="PROSITE" id="PS50835">
    <property type="entry name" value="IG_LIKE"/>
    <property type="match status" value="2"/>
</dbReference>
<dbReference type="InterPro" id="IPR003599">
    <property type="entry name" value="Ig_sub"/>
</dbReference>
<dbReference type="AlphaFoldDB" id="A0A914EPV1"/>
<dbReference type="InterPro" id="IPR007110">
    <property type="entry name" value="Ig-like_dom"/>
</dbReference>
<dbReference type="GO" id="GO:0050808">
    <property type="term" value="P:synapse organization"/>
    <property type="evidence" value="ECO:0007669"/>
    <property type="project" value="TreeGrafter"/>
</dbReference>
<feature type="chain" id="PRO_5038077142" evidence="1">
    <location>
        <begin position="24"/>
        <end position="261"/>
    </location>
</feature>
<dbReference type="PANTHER" id="PTHR23279:SF36">
    <property type="entry name" value="DEFECTIVE PROBOSCIS EXTENSION RESPONSE 9, ISOFORM A"/>
    <property type="match status" value="1"/>
</dbReference>
<dbReference type="GO" id="GO:0032589">
    <property type="term" value="C:neuron projection membrane"/>
    <property type="evidence" value="ECO:0007669"/>
    <property type="project" value="TreeGrafter"/>
</dbReference>
<dbReference type="SMART" id="SM00409">
    <property type="entry name" value="IG"/>
    <property type="match status" value="1"/>
</dbReference>
<evidence type="ECO:0000256" key="1">
    <source>
        <dbReference type="SAM" id="SignalP"/>
    </source>
</evidence>
<dbReference type="Pfam" id="PF07679">
    <property type="entry name" value="I-set"/>
    <property type="match status" value="1"/>
</dbReference>
<feature type="domain" description="Ig-like" evidence="2">
    <location>
        <begin position="136"/>
        <end position="216"/>
    </location>
</feature>